<reference evidence="4" key="1">
    <citation type="journal article" date="2018" name="Front. Microbiol.">
        <title>Genome-Based Analysis Reveals the Taxonomy and Diversity of the Family Idiomarinaceae.</title>
        <authorList>
            <person name="Liu Y."/>
            <person name="Lai Q."/>
            <person name="Shao Z."/>
        </authorList>
    </citation>
    <scope>NUCLEOTIDE SEQUENCE [LARGE SCALE GENOMIC DNA]</scope>
    <source>
        <strain evidence="4">AIS</strain>
    </source>
</reference>
<dbReference type="Pfam" id="PF05036">
    <property type="entry name" value="SPOR"/>
    <property type="match status" value="1"/>
</dbReference>
<sequence length="187" mass="20672">MASQLQNRIVGTLIVIALAVIILPDLLSGKNYNPEEEFQVSPLRPQANSEMTAPEFPDDFSERAEREPNVYVEDNDFAVQEPREASPIQVGSADNEEDESAATNVNEGWVIQLGAFRNAERVAEIVAELRSEGYSAYSRNTQNSQGDELTLLLVGPDVNAARLEEQLPRLQEISGLSGRVVEYRPAQ</sequence>
<feature type="domain" description="SPOR" evidence="2">
    <location>
        <begin position="103"/>
        <end position="183"/>
    </location>
</feature>
<comment type="caution">
    <text evidence="3">The sequence shown here is derived from an EMBL/GenBank/DDBJ whole genome shotgun (WGS) entry which is preliminary data.</text>
</comment>
<gene>
    <name evidence="3" type="ORF">CWE13_03955</name>
</gene>
<dbReference type="PANTHER" id="PTHR38687:SF1">
    <property type="entry name" value="CELL DIVISION PROTEIN DEDD"/>
    <property type="match status" value="1"/>
</dbReference>
<dbReference type="PROSITE" id="PS51724">
    <property type="entry name" value="SPOR"/>
    <property type="match status" value="1"/>
</dbReference>
<evidence type="ECO:0000313" key="3">
    <source>
        <dbReference type="EMBL" id="RUO38795.1"/>
    </source>
</evidence>
<feature type="region of interest" description="Disordered" evidence="1">
    <location>
        <begin position="38"/>
        <end position="60"/>
    </location>
</feature>
<keyword evidence="4" id="KW-1185">Reference proteome</keyword>
<dbReference type="GO" id="GO:0042834">
    <property type="term" value="F:peptidoglycan binding"/>
    <property type="evidence" value="ECO:0007669"/>
    <property type="project" value="InterPro"/>
</dbReference>
<protein>
    <submittedName>
        <fullName evidence="3">DedD protein</fullName>
    </submittedName>
</protein>
<dbReference type="Proteomes" id="UP000286934">
    <property type="component" value="Unassembled WGS sequence"/>
</dbReference>
<feature type="region of interest" description="Disordered" evidence="1">
    <location>
        <begin position="81"/>
        <end position="101"/>
    </location>
</feature>
<dbReference type="GO" id="GO:0032153">
    <property type="term" value="C:cell division site"/>
    <property type="evidence" value="ECO:0007669"/>
    <property type="project" value="TreeGrafter"/>
</dbReference>
<dbReference type="EMBL" id="PIPP01000001">
    <property type="protein sequence ID" value="RUO38795.1"/>
    <property type="molecule type" value="Genomic_DNA"/>
</dbReference>
<dbReference type="InterPro" id="IPR036680">
    <property type="entry name" value="SPOR-like_sf"/>
</dbReference>
<dbReference type="Gene3D" id="3.30.70.1070">
    <property type="entry name" value="Sporulation related repeat"/>
    <property type="match status" value="1"/>
</dbReference>
<evidence type="ECO:0000313" key="4">
    <source>
        <dbReference type="Proteomes" id="UP000286934"/>
    </source>
</evidence>
<dbReference type="AlphaFoldDB" id="A0A432WYF2"/>
<dbReference type="PANTHER" id="PTHR38687">
    <property type="entry name" value="CELL DIVISION PROTEIN DEDD-RELATED"/>
    <property type="match status" value="1"/>
</dbReference>
<dbReference type="GO" id="GO:0030428">
    <property type="term" value="C:cell septum"/>
    <property type="evidence" value="ECO:0007669"/>
    <property type="project" value="TreeGrafter"/>
</dbReference>
<dbReference type="InterPro" id="IPR007730">
    <property type="entry name" value="SPOR-like_dom"/>
</dbReference>
<accession>A0A432WYF2</accession>
<dbReference type="OrthoDB" id="7069135at2"/>
<dbReference type="InterPro" id="IPR052521">
    <property type="entry name" value="Cell_div_SPOR-domain"/>
</dbReference>
<evidence type="ECO:0000259" key="2">
    <source>
        <dbReference type="PROSITE" id="PS51724"/>
    </source>
</evidence>
<dbReference type="SUPFAM" id="SSF110997">
    <property type="entry name" value="Sporulation related repeat"/>
    <property type="match status" value="1"/>
</dbReference>
<organism evidence="3 4">
    <name type="scientific">Aliidiomarina shirensis</name>
    <dbReference type="NCBI Taxonomy" id="1048642"/>
    <lineage>
        <taxon>Bacteria</taxon>
        <taxon>Pseudomonadati</taxon>
        <taxon>Pseudomonadota</taxon>
        <taxon>Gammaproteobacteria</taxon>
        <taxon>Alteromonadales</taxon>
        <taxon>Idiomarinaceae</taxon>
        <taxon>Aliidiomarina</taxon>
    </lineage>
</organism>
<dbReference type="RefSeq" id="WP_126806069.1">
    <property type="nucleotide sequence ID" value="NZ_PIPP01000001.1"/>
</dbReference>
<dbReference type="GO" id="GO:0032506">
    <property type="term" value="P:cytokinetic process"/>
    <property type="evidence" value="ECO:0007669"/>
    <property type="project" value="TreeGrafter"/>
</dbReference>
<evidence type="ECO:0000256" key="1">
    <source>
        <dbReference type="SAM" id="MobiDB-lite"/>
    </source>
</evidence>
<proteinExistence type="predicted"/>
<name>A0A432WYF2_9GAMM</name>